<evidence type="ECO:0000313" key="1">
    <source>
        <dbReference type="EMBL" id="SSX12213.1"/>
    </source>
</evidence>
<gene>
    <name evidence="1" type="primary">CSON003935</name>
</gene>
<reference evidence="2" key="2">
    <citation type="submission" date="2018-07" db="EMBL/GenBank/DDBJ databases">
        <authorList>
            <person name="Quirk P.G."/>
            <person name="Krulwich T.A."/>
        </authorList>
    </citation>
    <scope>NUCLEOTIDE SEQUENCE</scope>
</reference>
<protein>
    <submittedName>
        <fullName evidence="1">CSON003935 protein</fullName>
    </submittedName>
</protein>
<name>A0A336L6B5_CULSO</name>
<dbReference type="EMBL" id="UFQS01001752">
    <property type="protein sequence ID" value="SSX12213.1"/>
    <property type="molecule type" value="Genomic_DNA"/>
</dbReference>
<proteinExistence type="predicted"/>
<dbReference type="VEuPathDB" id="VectorBase:CSON003935"/>
<accession>A0A336L6B5</accession>
<evidence type="ECO:0000313" key="2">
    <source>
        <dbReference type="EMBL" id="SSX31665.1"/>
    </source>
</evidence>
<organism evidence="1">
    <name type="scientific">Culicoides sonorensis</name>
    <name type="common">Biting midge</name>
    <dbReference type="NCBI Taxonomy" id="179676"/>
    <lineage>
        <taxon>Eukaryota</taxon>
        <taxon>Metazoa</taxon>
        <taxon>Ecdysozoa</taxon>
        <taxon>Arthropoda</taxon>
        <taxon>Hexapoda</taxon>
        <taxon>Insecta</taxon>
        <taxon>Pterygota</taxon>
        <taxon>Neoptera</taxon>
        <taxon>Endopterygota</taxon>
        <taxon>Diptera</taxon>
        <taxon>Nematocera</taxon>
        <taxon>Chironomoidea</taxon>
        <taxon>Ceratopogonidae</taxon>
        <taxon>Ceratopogoninae</taxon>
        <taxon>Culicoides</taxon>
        <taxon>Monoculicoides</taxon>
    </lineage>
</organism>
<reference evidence="1" key="1">
    <citation type="submission" date="2018-04" db="EMBL/GenBank/DDBJ databases">
        <authorList>
            <person name="Go L.Y."/>
            <person name="Mitchell J.A."/>
        </authorList>
    </citation>
    <scope>NUCLEOTIDE SEQUENCE</scope>
    <source>
        <tissue evidence="1">Whole organism</tissue>
    </source>
</reference>
<dbReference type="EMBL" id="UFQT01001752">
    <property type="protein sequence ID" value="SSX31665.1"/>
    <property type="molecule type" value="Genomic_DNA"/>
</dbReference>
<dbReference type="AlphaFoldDB" id="A0A336L6B5"/>
<sequence>MFFQVQNSPNCDLSYKLPVPTISPNNYTCKSIPEYSKTFANKTTFDQHNHIACKSFVTICKDQSINDRFVMAFSLSSSGCSTSKSLGLAGLSYNSLKRPIRSTSSRFVIALFLNAPCGIKLRGKRSI</sequence>